<reference evidence="2" key="1">
    <citation type="submission" date="2018-05" db="EMBL/GenBank/DDBJ databases">
        <authorList>
            <person name="Lanie J.A."/>
            <person name="Ng W.-L."/>
            <person name="Kazmierczak K.M."/>
            <person name="Andrzejewski T.M."/>
            <person name="Davidsen T.M."/>
            <person name="Wayne K.J."/>
            <person name="Tettelin H."/>
            <person name="Glass J.I."/>
            <person name="Rusch D."/>
            <person name="Podicherti R."/>
            <person name="Tsui H.-C.T."/>
            <person name="Winkler M.E."/>
        </authorList>
    </citation>
    <scope>NUCLEOTIDE SEQUENCE</scope>
</reference>
<dbReference type="EMBL" id="UINC01221215">
    <property type="protein sequence ID" value="SVE49459.1"/>
    <property type="molecule type" value="Genomic_DNA"/>
</dbReference>
<proteinExistence type="predicted"/>
<accession>A0A383DYP7</accession>
<gene>
    <name evidence="2" type="ORF">METZ01_LOCUS502313</name>
</gene>
<sequence>DWSASGDAELASIRFVALGDDPGVIDIVTGQVVNSAHVGIPVQVEKARALPMVAALHQNYPNPFNPSTEIRFDIPTARDVKLRIYNQLGQTVRTLVDHRMKAGTYSFEWDGSNQAGQGVASGVYFYNLQAGDFRDLRKMTLVK</sequence>
<dbReference type="InterPro" id="IPR025965">
    <property type="entry name" value="FlgD/Vpr_Ig-like"/>
</dbReference>
<evidence type="ECO:0000259" key="1">
    <source>
        <dbReference type="Pfam" id="PF13860"/>
    </source>
</evidence>
<name>A0A383DYP7_9ZZZZ</name>
<protein>
    <recommendedName>
        <fullName evidence="1">FlgD/Vpr Ig-like domain-containing protein</fullName>
    </recommendedName>
</protein>
<dbReference type="Pfam" id="PF13860">
    <property type="entry name" value="FlgD_ig"/>
    <property type="match status" value="1"/>
</dbReference>
<organism evidence="2">
    <name type="scientific">marine metagenome</name>
    <dbReference type="NCBI Taxonomy" id="408172"/>
    <lineage>
        <taxon>unclassified sequences</taxon>
        <taxon>metagenomes</taxon>
        <taxon>ecological metagenomes</taxon>
    </lineage>
</organism>
<dbReference type="NCBIfam" id="TIGR04183">
    <property type="entry name" value="Por_Secre_tail"/>
    <property type="match status" value="1"/>
</dbReference>
<dbReference type="Gene3D" id="2.60.40.4070">
    <property type="match status" value="1"/>
</dbReference>
<evidence type="ECO:0000313" key="2">
    <source>
        <dbReference type="EMBL" id="SVE49459.1"/>
    </source>
</evidence>
<dbReference type="AlphaFoldDB" id="A0A383DYP7"/>
<dbReference type="InterPro" id="IPR026444">
    <property type="entry name" value="Secre_tail"/>
</dbReference>
<feature type="non-terminal residue" evidence="2">
    <location>
        <position position="1"/>
    </location>
</feature>
<feature type="domain" description="FlgD/Vpr Ig-like" evidence="1">
    <location>
        <begin position="76"/>
        <end position="130"/>
    </location>
</feature>